<gene>
    <name evidence="1" type="ORF">CRV08_02025</name>
</gene>
<dbReference type="Proteomes" id="UP000290172">
    <property type="component" value="Unassembled WGS sequence"/>
</dbReference>
<dbReference type="Gene3D" id="1.10.238.160">
    <property type="match status" value="1"/>
</dbReference>
<organism evidence="1 2">
    <name type="scientific">Halarcobacter ebronensis</name>
    <dbReference type="NCBI Taxonomy" id="1462615"/>
    <lineage>
        <taxon>Bacteria</taxon>
        <taxon>Pseudomonadati</taxon>
        <taxon>Campylobacterota</taxon>
        <taxon>Epsilonproteobacteria</taxon>
        <taxon>Campylobacterales</taxon>
        <taxon>Arcobacteraceae</taxon>
        <taxon>Halarcobacter</taxon>
    </lineage>
</organism>
<name>A0A4Q0YGT1_9BACT</name>
<evidence type="ECO:0000313" key="2">
    <source>
        <dbReference type="Proteomes" id="UP000290172"/>
    </source>
</evidence>
<dbReference type="RefSeq" id="WP_128978559.1">
    <property type="nucleotide sequence ID" value="NZ_PDKJ01000002.1"/>
</dbReference>
<protein>
    <submittedName>
        <fullName evidence="1">AlpA family phage regulatory protein</fullName>
    </submittedName>
</protein>
<proteinExistence type="predicted"/>
<accession>A0A4Q0YGT1</accession>
<comment type="caution">
    <text evidence="1">The sequence shown here is derived from an EMBL/GenBank/DDBJ whole genome shotgun (WGS) entry which is preliminary data.</text>
</comment>
<dbReference type="EMBL" id="PDKJ01000002">
    <property type="protein sequence ID" value="RXJ69503.1"/>
    <property type="molecule type" value="Genomic_DNA"/>
</dbReference>
<dbReference type="AlphaFoldDB" id="A0A4Q0YGT1"/>
<sequence length="71" mass="8228">MSVNDRFIKIDEVIQCVGIGKTKILELSKSGKFVKPLKIDGFSSNLFSFLEIQNWMEEQKKKRDQTYNTPS</sequence>
<evidence type="ECO:0000313" key="1">
    <source>
        <dbReference type="EMBL" id="RXJ69503.1"/>
    </source>
</evidence>
<reference evidence="1 2" key="1">
    <citation type="submission" date="2017-10" db="EMBL/GenBank/DDBJ databases">
        <title>Genomics of the genus Arcobacter.</title>
        <authorList>
            <person name="Perez-Cataluna A."/>
            <person name="Figueras M.J."/>
        </authorList>
    </citation>
    <scope>NUCLEOTIDE SEQUENCE [LARGE SCALE GENOMIC DNA]</scope>
    <source>
        <strain evidence="1 2">CECT 8993</strain>
    </source>
</reference>